<evidence type="ECO:0000256" key="2">
    <source>
        <dbReference type="ARBA" id="ARBA00006991"/>
    </source>
</evidence>
<evidence type="ECO:0000259" key="13">
    <source>
        <dbReference type="PROSITE" id="PS50157"/>
    </source>
</evidence>
<evidence type="ECO:0000256" key="5">
    <source>
        <dbReference type="ARBA" id="ARBA00022771"/>
    </source>
</evidence>
<dbReference type="FunFam" id="3.30.160.60:FF:001297">
    <property type="entry name" value="Zinc finger and SCAN domain-containing protein 2"/>
    <property type="match status" value="1"/>
</dbReference>
<dbReference type="SUPFAM" id="SSF57667">
    <property type="entry name" value="beta-beta-alpha zinc fingers"/>
    <property type="match status" value="4"/>
</dbReference>
<dbReference type="FunFam" id="3.30.160.60:FF:002343">
    <property type="entry name" value="Zinc finger protein 33A"/>
    <property type="match status" value="1"/>
</dbReference>
<evidence type="ECO:0000256" key="6">
    <source>
        <dbReference type="ARBA" id="ARBA00022833"/>
    </source>
</evidence>
<keyword evidence="5 11" id="KW-0863">Zinc-finger</keyword>
<dbReference type="Pfam" id="PF00096">
    <property type="entry name" value="zf-C2H2"/>
    <property type="match status" value="5"/>
</dbReference>
<dbReference type="PROSITE" id="PS00028">
    <property type="entry name" value="ZINC_FINGER_C2H2_1"/>
    <property type="match status" value="8"/>
</dbReference>
<feature type="region of interest" description="Disordered" evidence="12">
    <location>
        <begin position="451"/>
        <end position="478"/>
    </location>
</feature>
<dbReference type="PANTHER" id="PTHR24409:SF295">
    <property type="entry name" value="AZ2-RELATED"/>
    <property type="match status" value="1"/>
</dbReference>
<dbReference type="EMBL" id="CAJHJT010000034">
    <property type="protein sequence ID" value="CAD7006374.1"/>
    <property type="molecule type" value="Genomic_DNA"/>
</dbReference>
<feature type="compositionally biased region" description="Basic and acidic residues" evidence="12">
    <location>
        <begin position="576"/>
        <end position="586"/>
    </location>
</feature>
<comment type="similarity">
    <text evidence="2">Belongs to the krueppel C2H2-type zinc-finger protein family.</text>
</comment>
<proteinExistence type="inferred from homology"/>
<evidence type="ECO:0000313" key="14">
    <source>
        <dbReference type="EMBL" id="CAD7006374.1"/>
    </source>
</evidence>
<dbReference type="FunFam" id="3.30.160.60:FF:000052">
    <property type="entry name" value="zinc finger protein 546 isoform X1"/>
    <property type="match status" value="1"/>
</dbReference>
<comment type="caution">
    <text evidence="14">The sequence shown here is derived from an EMBL/GenBank/DDBJ whole genome shotgun (WGS) entry which is preliminary data.</text>
</comment>
<feature type="compositionally biased region" description="Low complexity" evidence="12">
    <location>
        <begin position="293"/>
        <end position="304"/>
    </location>
</feature>
<evidence type="ECO:0000256" key="11">
    <source>
        <dbReference type="PROSITE-ProRule" id="PRU00042"/>
    </source>
</evidence>
<keyword evidence="15" id="KW-1185">Reference proteome</keyword>
<feature type="compositionally biased region" description="Polar residues" evidence="12">
    <location>
        <begin position="546"/>
        <end position="555"/>
    </location>
</feature>
<feature type="region of interest" description="Disordered" evidence="12">
    <location>
        <begin position="188"/>
        <end position="212"/>
    </location>
</feature>
<feature type="region of interest" description="Disordered" evidence="12">
    <location>
        <begin position="1"/>
        <end position="94"/>
    </location>
</feature>
<dbReference type="InterPro" id="IPR013087">
    <property type="entry name" value="Znf_C2H2_type"/>
</dbReference>
<evidence type="ECO:0000256" key="1">
    <source>
        <dbReference type="ARBA" id="ARBA00004123"/>
    </source>
</evidence>
<dbReference type="GO" id="GO:0005634">
    <property type="term" value="C:nucleus"/>
    <property type="evidence" value="ECO:0007669"/>
    <property type="project" value="UniProtKB-SubCell"/>
</dbReference>
<dbReference type="PROSITE" id="PS50157">
    <property type="entry name" value="ZINC_FINGER_C2H2_2"/>
    <property type="match status" value="7"/>
</dbReference>
<dbReference type="AlphaFoldDB" id="A0A811V657"/>
<feature type="compositionally biased region" description="Basic residues" evidence="12">
    <location>
        <begin position="587"/>
        <end position="608"/>
    </location>
</feature>
<feature type="domain" description="C2H2-type" evidence="13">
    <location>
        <begin position="1042"/>
        <end position="1065"/>
    </location>
</feature>
<dbReference type="GO" id="GO:0042802">
    <property type="term" value="F:identical protein binding"/>
    <property type="evidence" value="ECO:0007669"/>
    <property type="project" value="UniProtKB-ARBA"/>
</dbReference>
<feature type="region of interest" description="Disordered" evidence="12">
    <location>
        <begin position="765"/>
        <end position="849"/>
    </location>
</feature>
<dbReference type="GO" id="GO:0000981">
    <property type="term" value="F:DNA-binding transcription factor activity, RNA polymerase II-specific"/>
    <property type="evidence" value="ECO:0007669"/>
    <property type="project" value="TreeGrafter"/>
</dbReference>
<dbReference type="InterPro" id="IPR036236">
    <property type="entry name" value="Znf_C2H2_sf"/>
</dbReference>
<evidence type="ECO:0000313" key="15">
    <source>
        <dbReference type="Proteomes" id="UP000606786"/>
    </source>
</evidence>
<feature type="domain" description="C2H2-type" evidence="13">
    <location>
        <begin position="986"/>
        <end position="1013"/>
    </location>
</feature>
<feature type="compositionally biased region" description="Polar residues" evidence="12">
    <location>
        <begin position="830"/>
        <end position="839"/>
    </location>
</feature>
<accession>A0A811V657</accession>
<keyword evidence="3" id="KW-0479">Metal-binding</keyword>
<keyword evidence="9" id="KW-0804">Transcription</keyword>
<evidence type="ECO:0000256" key="4">
    <source>
        <dbReference type="ARBA" id="ARBA00022737"/>
    </source>
</evidence>
<dbReference type="Proteomes" id="UP000606786">
    <property type="component" value="Unassembled WGS sequence"/>
</dbReference>
<feature type="domain" description="C2H2-type" evidence="13">
    <location>
        <begin position="902"/>
        <end position="929"/>
    </location>
</feature>
<dbReference type="FunFam" id="3.30.160.60:FF:000446">
    <property type="entry name" value="Zinc finger protein"/>
    <property type="match status" value="1"/>
</dbReference>
<dbReference type="GO" id="GO:0008270">
    <property type="term" value="F:zinc ion binding"/>
    <property type="evidence" value="ECO:0007669"/>
    <property type="project" value="UniProtKB-KW"/>
</dbReference>
<feature type="compositionally biased region" description="Acidic residues" evidence="12">
    <location>
        <begin position="45"/>
        <end position="93"/>
    </location>
</feature>
<reference evidence="14" key="1">
    <citation type="submission" date="2020-11" db="EMBL/GenBank/DDBJ databases">
        <authorList>
            <person name="Whitehead M."/>
        </authorList>
    </citation>
    <scope>NUCLEOTIDE SEQUENCE</scope>
    <source>
        <strain evidence="14">EGII</strain>
    </source>
</reference>
<feature type="domain" description="C2H2-type" evidence="13">
    <location>
        <begin position="1014"/>
        <end position="1041"/>
    </location>
</feature>
<dbReference type="FunFam" id="3.30.160.60:FF:001480">
    <property type="entry name" value="Si:cabz01071911.3"/>
    <property type="match status" value="1"/>
</dbReference>
<evidence type="ECO:0000256" key="10">
    <source>
        <dbReference type="ARBA" id="ARBA00023242"/>
    </source>
</evidence>
<keyword evidence="6" id="KW-0862">Zinc</keyword>
<evidence type="ECO:0000256" key="3">
    <source>
        <dbReference type="ARBA" id="ARBA00022723"/>
    </source>
</evidence>
<keyword evidence="10" id="KW-0539">Nucleus</keyword>
<comment type="subcellular location">
    <subcellularLocation>
        <location evidence="1">Nucleus</location>
    </subcellularLocation>
</comment>
<feature type="domain" description="C2H2-type" evidence="13">
    <location>
        <begin position="930"/>
        <end position="957"/>
    </location>
</feature>
<feature type="compositionally biased region" description="Polar residues" evidence="12">
    <location>
        <begin position="609"/>
        <end position="627"/>
    </location>
</feature>
<organism evidence="14 15">
    <name type="scientific">Ceratitis capitata</name>
    <name type="common">Mediterranean fruit fly</name>
    <name type="synonym">Tephritis capitata</name>
    <dbReference type="NCBI Taxonomy" id="7213"/>
    <lineage>
        <taxon>Eukaryota</taxon>
        <taxon>Metazoa</taxon>
        <taxon>Ecdysozoa</taxon>
        <taxon>Arthropoda</taxon>
        <taxon>Hexapoda</taxon>
        <taxon>Insecta</taxon>
        <taxon>Pterygota</taxon>
        <taxon>Neoptera</taxon>
        <taxon>Endopterygota</taxon>
        <taxon>Diptera</taxon>
        <taxon>Brachycera</taxon>
        <taxon>Muscomorpha</taxon>
        <taxon>Tephritoidea</taxon>
        <taxon>Tephritidae</taxon>
        <taxon>Ceratitis</taxon>
        <taxon>Ceratitis</taxon>
    </lineage>
</organism>
<feature type="domain" description="C2H2-type" evidence="13">
    <location>
        <begin position="958"/>
        <end position="985"/>
    </location>
</feature>
<dbReference type="GO" id="GO:0000977">
    <property type="term" value="F:RNA polymerase II transcription regulatory region sequence-specific DNA binding"/>
    <property type="evidence" value="ECO:0007669"/>
    <property type="project" value="TreeGrafter"/>
</dbReference>
<keyword evidence="7" id="KW-0805">Transcription regulation</keyword>
<dbReference type="OrthoDB" id="6077919at2759"/>
<evidence type="ECO:0000256" key="8">
    <source>
        <dbReference type="ARBA" id="ARBA00023125"/>
    </source>
</evidence>
<dbReference type="SMART" id="SM00355">
    <property type="entry name" value="ZnF_C2H2"/>
    <property type="match status" value="9"/>
</dbReference>
<feature type="compositionally biased region" description="Polar residues" evidence="12">
    <location>
        <begin position="26"/>
        <end position="41"/>
    </location>
</feature>
<dbReference type="FunFam" id="3.30.160.60:FF:000508">
    <property type="entry name" value="Myeloid zinc finger 1"/>
    <property type="match status" value="1"/>
</dbReference>
<feature type="domain" description="C2H2-type" evidence="13">
    <location>
        <begin position="874"/>
        <end position="901"/>
    </location>
</feature>
<feature type="region of interest" description="Disordered" evidence="12">
    <location>
        <begin position="522"/>
        <end position="627"/>
    </location>
</feature>
<keyword evidence="8" id="KW-0238">DNA-binding</keyword>
<evidence type="ECO:0000256" key="7">
    <source>
        <dbReference type="ARBA" id="ARBA00023015"/>
    </source>
</evidence>
<dbReference type="Gene3D" id="3.30.160.60">
    <property type="entry name" value="Classic Zinc Finger"/>
    <property type="match status" value="6"/>
</dbReference>
<evidence type="ECO:0000256" key="9">
    <source>
        <dbReference type="ARBA" id="ARBA00023163"/>
    </source>
</evidence>
<name>A0A811V657_CERCA</name>
<sequence>MMINTLLEHVPIKLEAPDNGDDGGAENNSKQKNKNVQTNGKNVVAEEDEEESSEGEDDDEDEDSDEDDSDTDLPDDDEEETQLPISSDEEAELEAQRIRFHELIEKTLHLPTVSKNGRRSGDKKGNVLKKLRGRSVSSCASVSSKTSIASCSSASTFTENNHVKRTEDDKQKQSAKFQKTIACRNVEKAMSTTESEAEHEDGASTNKRSLRSRVPSTCSVASSLVTPSCQTESCGNIYVYEDQQKLIFSCSFCELRYCDLTKFGTHLHDIHKLFREKEDTTLPTPARKSPRTQSKQQAESKAQAQDNILNVVVKTEVVEDDDTASAHSMSPIPVDATIESCGNVFILNDKKLFLICGHCECKYATLDLFHKHLRQQHQFFTGPVKEINVLPKPEIKIEGCEEMDQVAGLSSAAFDREKQRSTSIEAMIDSPVMVVLPMSQNLDNNDMLTQSASSVQVPETPPPDEEKIAAEPVDDTTSKEKMLTENRIANDNDICDAENIVRDEEVKNKPNSNEIEVAKEADVEEKEVAKNISKNETPPTVEEHAQFQSDQQVQTAKVMDEEDLSKPCEETLEEEKEVKAVDEKKTTKPKRKRRSVYSKRSPSKRRATTPKTTNVQTSDKNEADSTAASIVPTVVEVDGAATTPNAAVGAVNTTVEENDSTLGKARTSLAAKSSIDVAETVSTTETETKVVPIPTAVDTLTIVSEYEISGYEITEYVTDVLTPTPINPTYTVVNENFTNNLKQYPEAPSEDFTTTVDAEIKEPIPLTEDPTDNIASTSTADVKKLKAKTATRTRSSSKPTAKKTRNNKKVAFASEPSEPEIEVMSPPNPASTVNKTLSTDDIETKENTSTDSVKTLIEPMCRTTCYSETHKLRYACNQCPKSFSKSPRLAEHKRLHTGEKPFSCDECGKTFRIKRRLSEHKMRHLTVKAYKCETCGLPVATKQDLRLHQRHHTNDRRYTCTECSKGFVRSSDLKIHKRVHTGEKPFECEICKKTFRANQNLLVHRRSHMGEKNYKCDYCDKRFMRNIDRKVHHRTHTGEKPFKCEICGRCYSSRAHVRTHLQREHVQFAGVPKTERKKERKAKQTAAAGVEALKQQQLMDEIQEQILQCLKTDELENEEDELVTATNAATTTTTTTSKIKSAEVKKQKCGKSTPRMSPVLKAVDDLAAQKAQHSQSLAMQQVSVTVSMQVQKDIGDMGVEPTPEKENATALLAGVSAPLSKNAKNERKITSYFTVLGQKTEI</sequence>
<keyword evidence="4" id="KW-0677">Repeat</keyword>
<gene>
    <name evidence="14" type="ORF">CCAP1982_LOCUS14696</name>
</gene>
<feature type="region of interest" description="Disordered" evidence="12">
    <location>
        <begin position="278"/>
        <end position="304"/>
    </location>
</feature>
<protein>
    <submittedName>
        <fullName evidence="14">(Mediterranean fruit fly) hypothetical protein</fullName>
    </submittedName>
</protein>
<dbReference type="PANTHER" id="PTHR24409">
    <property type="entry name" value="ZINC FINGER PROTEIN 142"/>
    <property type="match status" value="1"/>
</dbReference>
<evidence type="ECO:0000256" key="12">
    <source>
        <dbReference type="SAM" id="MobiDB-lite"/>
    </source>
</evidence>